<feature type="compositionally biased region" description="Low complexity" evidence="1">
    <location>
        <begin position="866"/>
        <end position="875"/>
    </location>
</feature>
<dbReference type="InterPro" id="IPR023214">
    <property type="entry name" value="HAD_sf"/>
</dbReference>
<feature type="compositionally biased region" description="Basic and acidic residues" evidence="1">
    <location>
        <begin position="797"/>
        <end position="813"/>
    </location>
</feature>
<proteinExistence type="predicted"/>
<feature type="compositionally biased region" description="Low complexity" evidence="1">
    <location>
        <begin position="841"/>
        <end position="854"/>
    </location>
</feature>
<gene>
    <name evidence="3" type="ORF">PCOR1329_LOCUS42237</name>
</gene>
<dbReference type="EMBL" id="CAUYUJ010015072">
    <property type="protein sequence ID" value="CAK0849575.1"/>
    <property type="molecule type" value="Genomic_DNA"/>
</dbReference>
<reference evidence="3" key="1">
    <citation type="submission" date="2023-10" db="EMBL/GenBank/DDBJ databases">
        <authorList>
            <person name="Chen Y."/>
            <person name="Shah S."/>
            <person name="Dougan E. K."/>
            <person name="Thang M."/>
            <person name="Chan C."/>
        </authorList>
    </citation>
    <scope>NUCLEOTIDE SEQUENCE [LARGE SCALE GENOMIC DNA]</scope>
</reference>
<feature type="compositionally biased region" description="Basic and acidic residues" evidence="1">
    <location>
        <begin position="886"/>
        <end position="904"/>
    </location>
</feature>
<evidence type="ECO:0000259" key="2">
    <source>
        <dbReference type="PROSITE" id="PS50969"/>
    </source>
</evidence>
<name>A0ABN9TTM7_9DINO</name>
<feature type="domain" description="FCP1 homology" evidence="2">
    <location>
        <begin position="952"/>
        <end position="1135"/>
    </location>
</feature>
<evidence type="ECO:0000313" key="3">
    <source>
        <dbReference type="EMBL" id="CAK0849575.1"/>
    </source>
</evidence>
<dbReference type="InterPro" id="IPR004274">
    <property type="entry name" value="FCP1_dom"/>
</dbReference>
<dbReference type="Pfam" id="PF03031">
    <property type="entry name" value="NIF"/>
    <property type="match status" value="1"/>
</dbReference>
<feature type="compositionally biased region" description="Basic and acidic residues" evidence="1">
    <location>
        <begin position="124"/>
        <end position="134"/>
    </location>
</feature>
<dbReference type="PROSITE" id="PS50969">
    <property type="entry name" value="FCP1"/>
    <property type="match status" value="1"/>
</dbReference>
<evidence type="ECO:0000313" key="4">
    <source>
        <dbReference type="Proteomes" id="UP001189429"/>
    </source>
</evidence>
<accession>A0ABN9TTM7</accession>
<feature type="compositionally biased region" description="Polar residues" evidence="1">
    <location>
        <begin position="458"/>
        <end position="471"/>
    </location>
</feature>
<dbReference type="SMART" id="SM00577">
    <property type="entry name" value="CPDc"/>
    <property type="match status" value="1"/>
</dbReference>
<dbReference type="InterPro" id="IPR050365">
    <property type="entry name" value="TIM50"/>
</dbReference>
<sequence>MVKTDQTAIDRGYAEGVYALRDTEYIHLNHHIVMPLSCGMVGYKALVGPAPGPEGGIPEWRIELAIGEATMQRALRSARERATDIMTPLLQAGLPGGRPPLRSMKMDASTPGASDLDWPNFRAQKKEGGNDRKPAKLAADHVPVSVEPEGPKRSRSVIRRGGHELMLAEAARNWRECQSGGRRSGWGNIGHGGFDRSFAASCRACFEFPDGMLSDQRPDPRDGAPEFQPPRLPQEAFISMRRKCARASPAAALVRSELDGNFPTFLQQNGVSLAFNGTANPTFLDLDLSILKGAYFAALSPRHVEAHPRWMLPSDQIFTDRLARVTCLFYDWRLAMLQVAPILHAGWIGFLGPGRQILNNVSEDRLDVVLWQGVKEPPTWEDNICLVCLGHKARFGTTARGVCHEEIFYEAPRWQPNRLRPAVDWRHVGMHKEWPRQSAAALHELSGRRSRQKRARATQMQNSDRTQGRWQENWSKDTPKTALKGWYSAMAGKTATSSEERSAFAWDPSSPTDMRLAHGNRVREGKGHTLARRWLHYQECRRQQPTGNNAACPSWKWLAYLPRHVDLTDKGADMGILNISAGGTTDPDAREKFVPSMGWGAWCTDNRELATYFAAAEEPEEHHPAGDVSTCAARIRELWFDPPDFCVYDPDSPSQKARWMPEQVYRLAIKLTKDIAWTELDPETADEDAMWTHLAEVGQCRASLVNEVHLLKAHRDMLDLVYRDMRLNRADAPPISTDAREIEARKQCLQQSGARALRRGLRRTPDTFQRAAVRRWPLHVHEAAVHALAHLGAARSDAAETDRGKRARAEAGDRAAPPPSAKARSCRYTDVREPVRSGAAPSRSQRSQPGSSPRPWHDRRRSQPPDAGAWSAWRGSSRRAGSKGAGKGDRGKGGRDSWGDRRGDGWDWPWRRSDGWGRWKHHGPMALWWLNRFRALWGSFVVPARPGSASGGASGRLAVVLDVDECLVHSTDWADAGGAADGFRQAEAVRPDRADAGGVDSFRLSVASGSDHCTVLKRAGLDEFLRECAELFDVFTFTAGTRPYAEPLLDRLDPEHSLIKGRFYRTDCREVRVPGRGYQYLKDLAAVTGDMRRVVLDNNPMSFLCQPQNGIPIADFVGGGPDGELARVLALLRRLDAEDDVRPVLDGMFALEGKLASLRREFLGAPAPVGGAGSAGFVD</sequence>
<dbReference type="Gene3D" id="3.40.50.1000">
    <property type="entry name" value="HAD superfamily/HAD-like"/>
    <property type="match status" value="1"/>
</dbReference>
<organism evidence="3 4">
    <name type="scientific">Prorocentrum cordatum</name>
    <dbReference type="NCBI Taxonomy" id="2364126"/>
    <lineage>
        <taxon>Eukaryota</taxon>
        <taxon>Sar</taxon>
        <taxon>Alveolata</taxon>
        <taxon>Dinophyceae</taxon>
        <taxon>Prorocentrales</taxon>
        <taxon>Prorocentraceae</taxon>
        <taxon>Prorocentrum</taxon>
    </lineage>
</organism>
<dbReference type="SUPFAM" id="SSF56784">
    <property type="entry name" value="HAD-like"/>
    <property type="match status" value="1"/>
</dbReference>
<dbReference type="CDD" id="cd07521">
    <property type="entry name" value="HAD_FCP1-like"/>
    <property type="match status" value="1"/>
</dbReference>
<dbReference type="Proteomes" id="UP001189429">
    <property type="component" value="Unassembled WGS sequence"/>
</dbReference>
<comment type="caution">
    <text evidence="3">The sequence shown here is derived from an EMBL/GenBank/DDBJ whole genome shotgun (WGS) entry which is preliminary data.</text>
</comment>
<dbReference type="PANTHER" id="PTHR12210">
    <property type="entry name" value="DULLARD PROTEIN PHOSPHATASE"/>
    <property type="match status" value="1"/>
</dbReference>
<protein>
    <recommendedName>
        <fullName evidence="2">FCP1 homology domain-containing protein</fullName>
    </recommendedName>
</protein>
<feature type="region of interest" description="Disordered" evidence="1">
    <location>
        <begin position="794"/>
        <end position="904"/>
    </location>
</feature>
<keyword evidence="4" id="KW-1185">Reference proteome</keyword>
<evidence type="ECO:0000256" key="1">
    <source>
        <dbReference type="SAM" id="MobiDB-lite"/>
    </source>
</evidence>
<feature type="region of interest" description="Disordered" evidence="1">
    <location>
        <begin position="90"/>
        <end position="139"/>
    </location>
</feature>
<dbReference type="InterPro" id="IPR036412">
    <property type="entry name" value="HAD-like_sf"/>
</dbReference>
<feature type="region of interest" description="Disordered" evidence="1">
    <location>
        <begin position="443"/>
        <end position="471"/>
    </location>
</feature>